<evidence type="ECO:0000256" key="6">
    <source>
        <dbReference type="ARBA" id="ARBA00022958"/>
    </source>
</evidence>
<keyword evidence="4" id="KW-0633">Potassium transport</keyword>
<feature type="transmembrane region" description="Helical" evidence="10">
    <location>
        <begin position="20"/>
        <end position="37"/>
    </location>
</feature>
<name>A0A4Y3PT48_BREPA</name>
<dbReference type="NCBIfam" id="TIGR00933">
    <property type="entry name" value="2a38"/>
    <property type="match status" value="1"/>
</dbReference>
<evidence type="ECO:0000256" key="2">
    <source>
        <dbReference type="ARBA" id="ARBA00022448"/>
    </source>
</evidence>
<dbReference type="GO" id="GO:0015379">
    <property type="term" value="F:potassium:chloride symporter activity"/>
    <property type="evidence" value="ECO:0007669"/>
    <property type="project" value="InterPro"/>
</dbReference>
<dbReference type="Proteomes" id="UP000316882">
    <property type="component" value="Unassembled WGS sequence"/>
</dbReference>
<evidence type="ECO:0000256" key="4">
    <source>
        <dbReference type="ARBA" id="ARBA00022538"/>
    </source>
</evidence>
<evidence type="ECO:0000313" key="12">
    <source>
        <dbReference type="Proteomes" id="UP000316882"/>
    </source>
</evidence>
<feature type="transmembrane region" description="Helical" evidence="10">
    <location>
        <begin position="80"/>
        <end position="103"/>
    </location>
</feature>
<feature type="transmembrane region" description="Helical" evidence="10">
    <location>
        <begin position="352"/>
        <end position="375"/>
    </location>
</feature>
<gene>
    <name evidence="11" type="ORF">BPA01_30810</name>
</gene>
<feature type="transmembrane region" description="Helical" evidence="10">
    <location>
        <begin position="197"/>
        <end position="222"/>
    </location>
</feature>
<evidence type="ECO:0000256" key="8">
    <source>
        <dbReference type="ARBA" id="ARBA00023065"/>
    </source>
</evidence>
<dbReference type="InterPro" id="IPR003445">
    <property type="entry name" value="Cat_transpt"/>
</dbReference>
<dbReference type="EMBL" id="BJMH01000014">
    <property type="protein sequence ID" value="GEB33501.1"/>
    <property type="molecule type" value="Genomic_DNA"/>
</dbReference>
<keyword evidence="8" id="KW-0406">Ion transport</keyword>
<dbReference type="STRING" id="54914.AV540_13785"/>
<keyword evidence="5 10" id="KW-0812">Transmembrane</keyword>
<feature type="transmembrane region" description="Helical" evidence="10">
    <location>
        <begin position="298"/>
        <end position="331"/>
    </location>
</feature>
<reference evidence="11 12" key="1">
    <citation type="submission" date="2019-06" db="EMBL/GenBank/DDBJ databases">
        <title>Whole genome shotgun sequence of Brevibacillus parabrevis NBRC 12334.</title>
        <authorList>
            <person name="Hosoyama A."/>
            <person name="Uohara A."/>
            <person name="Ohji S."/>
            <person name="Ichikawa N."/>
        </authorList>
    </citation>
    <scope>NUCLEOTIDE SEQUENCE [LARGE SCALE GENOMIC DNA]</scope>
    <source>
        <strain evidence="11 12">NBRC 12334</strain>
    </source>
</reference>
<keyword evidence="9 10" id="KW-0472">Membrane</keyword>
<sequence length="451" mass="49050">MTYMIRKWTDKLQLDPPKTLVLGFALIILLGTFLLTLPSATVNGQGLPWLDSLFTATSATCVTGLVVVDTGTTFTTFGQMVILSLIQIGGLGFMTVATFFSLIMRKKISLRERLILQESLNQMTMEGVVRLAKMILIFTALAELIGGVLLSIRFAFDFPLPKAIYFGFFHAISNFNNAGFDLMGDFASLTGYVDDPLVTLVVCLLIILGGIGFIVVSDLYEYRHTRRLSLHTKVVLSTTALLVLGGTVLIFILEYTNPKTLQPLSMLGKVLGSLYQSVTARTAGSNTLSIGDMRQSSLFLIILLMFIGASPGSTGGGIKTTTFATLIGAVIAQIKGKEDVIFFRQRILPHMIYKSLTVTMTGLFIVMAVTMALSITEAGARFEMILFEVTSAFATTGLSMGLTPSLSPIGKTLIILTMFAGRVGPLTIAFALAQRRQKEYFRYPKGKITIG</sequence>
<organism evidence="11 12">
    <name type="scientific">Brevibacillus parabrevis</name>
    <dbReference type="NCBI Taxonomy" id="54914"/>
    <lineage>
        <taxon>Bacteria</taxon>
        <taxon>Bacillati</taxon>
        <taxon>Bacillota</taxon>
        <taxon>Bacilli</taxon>
        <taxon>Bacillales</taxon>
        <taxon>Paenibacillaceae</taxon>
        <taxon>Brevibacillus</taxon>
    </lineage>
</organism>
<proteinExistence type="predicted"/>
<keyword evidence="7 10" id="KW-1133">Transmembrane helix</keyword>
<evidence type="ECO:0000313" key="11">
    <source>
        <dbReference type="EMBL" id="GEB33501.1"/>
    </source>
</evidence>
<keyword evidence="6" id="KW-0630">Potassium</keyword>
<evidence type="ECO:0000256" key="1">
    <source>
        <dbReference type="ARBA" id="ARBA00004651"/>
    </source>
</evidence>
<evidence type="ECO:0000256" key="5">
    <source>
        <dbReference type="ARBA" id="ARBA00022692"/>
    </source>
</evidence>
<dbReference type="InterPro" id="IPR004772">
    <property type="entry name" value="TrkH"/>
</dbReference>
<keyword evidence="12" id="KW-1185">Reference proteome</keyword>
<dbReference type="PANTHER" id="PTHR32024">
    <property type="entry name" value="TRK SYSTEM POTASSIUM UPTAKE PROTEIN TRKG-RELATED"/>
    <property type="match status" value="1"/>
</dbReference>
<evidence type="ECO:0000256" key="10">
    <source>
        <dbReference type="SAM" id="Phobius"/>
    </source>
</evidence>
<dbReference type="PANTHER" id="PTHR32024:SF1">
    <property type="entry name" value="KTR SYSTEM POTASSIUM UPTAKE PROTEIN B"/>
    <property type="match status" value="1"/>
</dbReference>
<feature type="transmembrane region" description="Helical" evidence="10">
    <location>
        <begin position="135"/>
        <end position="156"/>
    </location>
</feature>
<dbReference type="AlphaFoldDB" id="A0A4Y3PT48"/>
<accession>A0A4Y3PT48</accession>
<dbReference type="GO" id="GO:0005886">
    <property type="term" value="C:plasma membrane"/>
    <property type="evidence" value="ECO:0007669"/>
    <property type="project" value="UniProtKB-SubCell"/>
</dbReference>
<evidence type="ECO:0000256" key="7">
    <source>
        <dbReference type="ARBA" id="ARBA00022989"/>
    </source>
</evidence>
<keyword evidence="2" id="KW-0813">Transport</keyword>
<comment type="subcellular location">
    <subcellularLocation>
        <location evidence="1">Cell membrane</location>
        <topology evidence="1">Multi-pass membrane protein</topology>
    </subcellularLocation>
</comment>
<evidence type="ECO:0000256" key="3">
    <source>
        <dbReference type="ARBA" id="ARBA00022475"/>
    </source>
</evidence>
<comment type="caution">
    <text evidence="11">The sequence shown here is derived from an EMBL/GenBank/DDBJ whole genome shotgun (WGS) entry which is preliminary data.</text>
</comment>
<feature type="transmembrane region" description="Helical" evidence="10">
    <location>
        <begin position="413"/>
        <end position="433"/>
    </location>
</feature>
<evidence type="ECO:0000256" key="9">
    <source>
        <dbReference type="ARBA" id="ARBA00023136"/>
    </source>
</evidence>
<feature type="transmembrane region" description="Helical" evidence="10">
    <location>
        <begin position="234"/>
        <end position="253"/>
    </location>
</feature>
<dbReference type="Pfam" id="PF02386">
    <property type="entry name" value="TrkH"/>
    <property type="match status" value="1"/>
</dbReference>
<protein>
    <submittedName>
        <fullName evidence="11">K+ transporter Trk</fullName>
    </submittedName>
</protein>
<keyword evidence="3" id="KW-1003">Cell membrane</keyword>